<dbReference type="PROSITE" id="PS50835">
    <property type="entry name" value="IG_LIKE"/>
    <property type="match status" value="1"/>
</dbReference>
<keyword evidence="4 14" id="KW-0732">Signal</keyword>
<dbReference type="AlphaFoldDB" id="A0A7J8CQ87"/>
<gene>
    <name evidence="16" type="ORF">HJG59_002489</name>
</gene>
<reference evidence="16 17" key="1">
    <citation type="journal article" date="2020" name="Nature">
        <title>Six reference-quality genomes reveal evolution of bat adaptations.</title>
        <authorList>
            <person name="Jebb D."/>
            <person name="Huang Z."/>
            <person name="Pippel M."/>
            <person name="Hughes G.M."/>
            <person name="Lavrichenko K."/>
            <person name="Devanna P."/>
            <person name="Winkler S."/>
            <person name="Jermiin L.S."/>
            <person name="Skirmuntt E.C."/>
            <person name="Katzourakis A."/>
            <person name="Burkitt-Gray L."/>
            <person name="Ray D.A."/>
            <person name="Sullivan K.A.M."/>
            <person name="Roscito J.G."/>
            <person name="Kirilenko B.M."/>
            <person name="Davalos L.M."/>
            <person name="Corthals A.P."/>
            <person name="Power M.L."/>
            <person name="Jones G."/>
            <person name="Ransome R.D."/>
            <person name="Dechmann D.K.N."/>
            <person name="Locatelli A.G."/>
            <person name="Puechmaille S.J."/>
            <person name="Fedrigo O."/>
            <person name="Jarvis E.D."/>
            <person name="Hiller M."/>
            <person name="Vernes S.C."/>
            <person name="Myers E.W."/>
            <person name="Teeling E.C."/>
        </authorList>
    </citation>
    <scope>NUCLEOTIDE SEQUENCE [LARGE SCALE GENOMIC DNA]</scope>
    <source>
        <strain evidence="16">MMolMol1</strain>
        <tissue evidence="16">Muscle</tissue>
    </source>
</reference>
<dbReference type="Pfam" id="PF13927">
    <property type="entry name" value="Ig_3"/>
    <property type="match status" value="1"/>
</dbReference>
<evidence type="ECO:0000256" key="1">
    <source>
        <dbReference type="ARBA" id="ARBA00004479"/>
    </source>
</evidence>
<keyword evidence="6 13" id="KW-1133">Transmembrane helix</keyword>
<dbReference type="Gene3D" id="2.60.40.10">
    <property type="entry name" value="Immunoglobulins"/>
    <property type="match status" value="2"/>
</dbReference>
<feature type="region of interest" description="Disordered" evidence="12">
    <location>
        <begin position="320"/>
        <end position="340"/>
    </location>
</feature>
<organism evidence="16 17">
    <name type="scientific">Molossus molossus</name>
    <name type="common">Pallas' mastiff bat</name>
    <name type="synonym">Vespertilio molossus</name>
    <dbReference type="NCBI Taxonomy" id="27622"/>
    <lineage>
        <taxon>Eukaryota</taxon>
        <taxon>Metazoa</taxon>
        <taxon>Chordata</taxon>
        <taxon>Craniata</taxon>
        <taxon>Vertebrata</taxon>
        <taxon>Euteleostomi</taxon>
        <taxon>Mammalia</taxon>
        <taxon>Eutheria</taxon>
        <taxon>Laurasiatheria</taxon>
        <taxon>Chiroptera</taxon>
        <taxon>Yangochiroptera</taxon>
        <taxon>Molossidae</taxon>
        <taxon>Molossus</taxon>
    </lineage>
</organism>
<dbReference type="CDD" id="cd16842">
    <property type="entry name" value="Ig_SLAM-like_N"/>
    <property type="match status" value="1"/>
</dbReference>
<dbReference type="InterPro" id="IPR015631">
    <property type="entry name" value="CD2/SLAM_rcpt"/>
</dbReference>
<proteinExistence type="predicted"/>
<dbReference type="InParanoid" id="A0A7J8CQ87"/>
<sequence length="340" mass="38219">MAQRYLWILLLCLQTCLEAAEKDTDILTVNGILGESVIFPLKVSELQQVENIAWTNSKTSVALVTPVPGKAPMVTVTHQNYYQRISAPHQIYSLEISNLKMEDAGIYKADININVSQKMSTITRSYNLQVYSRLGKPKITQSLVASVNDTCNVTLTCSVEKERENVTYTWSPLGKQGSVLQISQTPKNKTLTYTCTAWNPVSNSSDSISSQHLCADITTGFHIHHPRLLSVLVLLFLLVFILFPVLLFILWKRRKGSYVKTFSKKPDAVSKNTIYTYATIPRGARPAEPRIYDEISSSKVLSTKEKPVDPIYSILQYSDKMEQSTQDSRPPGTSTYERVI</sequence>
<dbReference type="PANTHER" id="PTHR12080">
    <property type="entry name" value="SIGNALING LYMPHOCYTIC ACTIVATION MOLECULE"/>
    <property type="match status" value="1"/>
</dbReference>
<evidence type="ECO:0000256" key="10">
    <source>
        <dbReference type="ARBA" id="ARBA00023180"/>
    </source>
</evidence>
<accession>A0A7J8CQ87</accession>
<dbReference type="EMBL" id="JACASF010000020">
    <property type="protein sequence ID" value="KAF6412919.1"/>
    <property type="molecule type" value="Genomic_DNA"/>
</dbReference>
<keyword evidence="3 13" id="KW-0812">Transmembrane</keyword>
<evidence type="ECO:0000256" key="9">
    <source>
        <dbReference type="ARBA" id="ARBA00023157"/>
    </source>
</evidence>
<evidence type="ECO:0000256" key="13">
    <source>
        <dbReference type="SAM" id="Phobius"/>
    </source>
</evidence>
<feature type="chain" id="PRO_5029765006" evidence="14">
    <location>
        <begin position="20"/>
        <end position="340"/>
    </location>
</feature>
<evidence type="ECO:0000256" key="8">
    <source>
        <dbReference type="ARBA" id="ARBA00023136"/>
    </source>
</evidence>
<keyword evidence="2" id="KW-0399">Innate immunity</keyword>
<evidence type="ECO:0000256" key="7">
    <source>
        <dbReference type="ARBA" id="ARBA00023130"/>
    </source>
</evidence>
<dbReference type="SMART" id="SM00409">
    <property type="entry name" value="IG"/>
    <property type="match status" value="2"/>
</dbReference>
<evidence type="ECO:0000256" key="4">
    <source>
        <dbReference type="ARBA" id="ARBA00022729"/>
    </source>
</evidence>
<dbReference type="GO" id="GO:0045087">
    <property type="term" value="P:innate immune response"/>
    <property type="evidence" value="ECO:0007669"/>
    <property type="project" value="UniProtKB-KW"/>
</dbReference>
<keyword evidence="9" id="KW-1015">Disulfide bond</keyword>
<evidence type="ECO:0000313" key="17">
    <source>
        <dbReference type="Proteomes" id="UP000550707"/>
    </source>
</evidence>
<feature type="signal peptide" evidence="14">
    <location>
        <begin position="1"/>
        <end position="19"/>
    </location>
</feature>
<evidence type="ECO:0000259" key="15">
    <source>
        <dbReference type="PROSITE" id="PS50835"/>
    </source>
</evidence>
<keyword evidence="5" id="KW-0391">Immunity</keyword>
<name>A0A7J8CQ87_MOLMO</name>
<evidence type="ECO:0000313" key="16">
    <source>
        <dbReference type="EMBL" id="KAF6412919.1"/>
    </source>
</evidence>
<evidence type="ECO:0000256" key="2">
    <source>
        <dbReference type="ARBA" id="ARBA00022588"/>
    </source>
</evidence>
<evidence type="ECO:0000256" key="5">
    <source>
        <dbReference type="ARBA" id="ARBA00022859"/>
    </source>
</evidence>
<feature type="transmembrane region" description="Helical" evidence="13">
    <location>
        <begin position="228"/>
        <end position="251"/>
    </location>
</feature>
<dbReference type="SUPFAM" id="SSF48726">
    <property type="entry name" value="Immunoglobulin"/>
    <property type="match status" value="2"/>
</dbReference>
<dbReference type="GO" id="GO:0042110">
    <property type="term" value="P:T cell activation"/>
    <property type="evidence" value="ECO:0007669"/>
    <property type="project" value="TreeGrafter"/>
</dbReference>
<dbReference type="InterPro" id="IPR007110">
    <property type="entry name" value="Ig-like_dom"/>
</dbReference>
<evidence type="ECO:0000256" key="3">
    <source>
        <dbReference type="ARBA" id="ARBA00022692"/>
    </source>
</evidence>
<dbReference type="InterPro" id="IPR036179">
    <property type="entry name" value="Ig-like_dom_sf"/>
</dbReference>
<comment type="caution">
    <text evidence="16">The sequence shown here is derived from an EMBL/GenBank/DDBJ whole genome shotgun (WGS) entry which is preliminary data.</text>
</comment>
<keyword evidence="11" id="KW-0393">Immunoglobulin domain</keyword>
<keyword evidence="8 13" id="KW-0472">Membrane</keyword>
<keyword evidence="7" id="KW-1064">Adaptive immunity</keyword>
<feature type="domain" description="Ig-like" evidence="15">
    <location>
        <begin position="137"/>
        <end position="209"/>
    </location>
</feature>
<dbReference type="InterPro" id="IPR013783">
    <property type="entry name" value="Ig-like_fold"/>
</dbReference>
<dbReference type="GO" id="GO:0043030">
    <property type="term" value="P:regulation of macrophage activation"/>
    <property type="evidence" value="ECO:0007669"/>
    <property type="project" value="TreeGrafter"/>
</dbReference>
<dbReference type="FunFam" id="2.60.40.10:FF:000470">
    <property type="entry name" value="SLAM family member 7"/>
    <property type="match status" value="1"/>
</dbReference>
<dbReference type="InterPro" id="IPR003599">
    <property type="entry name" value="Ig_sub"/>
</dbReference>
<keyword evidence="17" id="KW-1185">Reference proteome</keyword>
<evidence type="ECO:0000256" key="12">
    <source>
        <dbReference type="SAM" id="MobiDB-lite"/>
    </source>
</evidence>
<dbReference type="GO" id="GO:0032715">
    <property type="term" value="P:negative regulation of interleukin-6 production"/>
    <property type="evidence" value="ECO:0007669"/>
    <property type="project" value="TreeGrafter"/>
</dbReference>
<dbReference type="GO" id="GO:0002250">
    <property type="term" value="P:adaptive immune response"/>
    <property type="evidence" value="ECO:0007669"/>
    <property type="project" value="UniProtKB-KW"/>
</dbReference>
<evidence type="ECO:0000256" key="14">
    <source>
        <dbReference type="SAM" id="SignalP"/>
    </source>
</evidence>
<dbReference type="PANTHER" id="PTHR12080:SF103">
    <property type="entry name" value="SLAM FAMILY MEMBER 5"/>
    <property type="match status" value="1"/>
</dbReference>
<protein>
    <submittedName>
        <fullName evidence="16">CD84 molecule</fullName>
    </submittedName>
</protein>
<dbReference type="GO" id="GO:0009897">
    <property type="term" value="C:external side of plasma membrane"/>
    <property type="evidence" value="ECO:0007669"/>
    <property type="project" value="TreeGrafter"/>
</dbReference>
<comment type="subcellular location">
    <subcellularLocation>
        <location evidence="1">Membrane</location>
        <topology evidence="1">Single-pass type I membrane protein</topology>
    </subcellularLocation>
</comment>
<dbReference type="Proteomes" id="UP000550707">
    <property type="component" value="Unassembled WGS sequence"/>
</dbReference>
<feature type="compositionally biased region" description="Polar residues" evidence="12">
    <location>
        <begin position="323"/>
        <end position="340"/>
    </location>
</feature>
<dbReference type="FunFam" id="2.60.40.10:FF:000820">
    <property type="entry name" value="SLAM family member 7"/>
    <property type="match status" value="1"/>
</dbReference>
<dbReference type="GO" id="GO:0032760">
    <property type="term" value="P:positive regulation of tumor necrosis factor production"/>
    <property type="evidence" value="ECO:0007669"/>
    <property type="project" value="TreeGrafter"/>
</dbReference>
<dbReference type="GO" id="GO:0071639">
    <property type="term" value="P:positive regulation of monocyte chemotactic protein-1 production"/>
    <property type="evidence" value="ECO:0007669"/>
    <property type="project" value="TreeGrafter"/>
</dbReference>
<evidence type="ECO:0000256" key="11">
    <source>
        <dbReference type="ARBA" id="ARBA00023319"/>
    </source>
</evidence>
<evidence type="ECO:0000256" key="6">
    <source>
        <dbReference type="ARBA" id="ARBA00022989"/>
    </source>
</evidence>
<dbReference type="FunCoup" id="A0A7J8CQ87">
    <property type="interactions" value="463"/>
</dbReference>
<keyword evidence="10" id="KW-0325">Glycoprotein</keyword>